<organism evidence="2 3">
    <name type="scientific">Marivirga atlantica</name>
    <dbReference type="NCBI Taxonomy" id="1548457"/>
    <lineage>
        <taxon>Bacteria</taxon>
        <taxon>Pseudomonadati</taxon>
        <taxon>Bacteroidota</taxon>
        <taxon>Cytophagia</taxon>
        <taxon>Cytophagales</taxon>
        <taxon>Marivirgaceae</taxon>
        <taxon>Marivirga</taxon>
    </lineage>
</organism>
<accession>A0A937AJ52</accession>
<feature type="signal peptide" evidence="1">
    <location>
        <begin position="1"/>
        <end position="20"/>
    </location>
</feature>
<dbReference type="GO" id="GO:0004180">
    <property type="term" value="F:carboxypeptidase activity"/>
    <property type="evidence" value="ECO:0007669"/>
    <property type="project" value="UniProtKB-KW"/>
</dbReference>
<evidence type="ECO:0000256" key="1">
    <source>
        <dbReference type="SAM" id="SignalP"/>
    </source>
</evidence>
<proteinExistence type="predicted"/>
<protein>
    <submittedName>
        <fullName evidence="2">Carboxypeptidase-like regulatory domain-containing protein</fullName>
    </submittedName>
</protein>
<keyword evidence="2" id="KW-0121">Carboxypeptidase</keyword>
<feature type="chain" id="PRO_5037144366" evidence="1">
    <location>
        <begin position="21"/>
        <end position="215"/>
    </location>
</feature>
<keyword evidence="2" id="KW-0378">Hydrolase</keyword>
<dbReference type="InterPro" id="IPR008969">
    <property type="entry name" value="CarboxyPept-like_regulatory"/>
</dbReference>
<dbReference type="RefSeq" id="WP_201918220.1">
    <property type="nucleotide sequence ID" value="NZ_JAERQG010000001.1"/>
</dbReference>
<keyword evidence="1" id="KW-0732">Signal</keyword>
<dbReference type="Pfam" id="PF13715">
    <property type="entry name" value="CarbopepD_reg_2"/>
    <property type="match status" value="1"/>
</dbReference>
<name>A0A937AJ52_9BACT</name>
<dbReference type="Proteomes" id="UP000642920">
    <property type="component" value="Unassembled WGS sequence"/>
</dbReference>
<keyword evidence="3" id="KW-1185">Reference proteome</keyword>
<sequence>MKCIFYTIVVFLLIGSTAFAQDAASNADQDSKVIQFTGVVLDADSSSIPGVHIYTPVYGRGTSTNVYGFFSMPALEGDSLIISAVGFKKSRYIVPEINGQTLKVIITLEADTTELDEVRVYNMPPTAEAFKQAVLAMQLPSEYGNITNNLSPATMQELMKRLPPDGSSNHRWFTQQQAAYQQRRYSAPVNPLLNPMAWVELFRSIKRGDFENNDD</sequence>
<evidence type="ECO:0000313" key="2">
    <source>
        <dbReference type="EMBL" id="MBL0764548.1"/>
    </source>
</evidence>
<evidence type="ECO:0000313" key="3">
    <source>
        <dbReference type="Proteomes" id="UP000642920"/>
    </source>
</evidence>
<comment type="caution">
    <text evidence="2">The sequence shown here is derived from an EMBL/GenBank/DDBJ whole genome shotgun (WGS) entry which is preliminary data.</text>
</comment>
<dbReference type="EMBL" id="JAERQG010000001">
    <property type="protein sequence ID" value="MBL0764548.1"/>
    <property type="molecule type" value="Genomic_DNA"/>
</dbReference>
<dbReference type="AlphaFoldDB" id="A0A937AJ52"/>
<dbReference type="SUPFAM" id="SSF49464">
    <property type="entry name" value="Carboxypeptidase regulatory domain-like"/>
    <property type="match status" value="1"/>
</dbReference>
<reference evidence="2" key="1">
    <citation type="submission" date="2021-01" db="EMBL/GenBank/DDBJ databases">
        <title>Marivirga sp. nov., isolated from intertidal surface sediments.</title>
        <authorList>
            <person name="Zhang M."/>
        </authorList>
    </citation>
    <scope>NUCLEOTIDE SEQUENCE</scope>
    <source>
        <strain evidence="2">SM1354</strain>
    </source>
</reference>
<keyword evidence="2" id="KW-0645">Protease</keyword>
<gene>
    <name evidence="2" type="ORF">JKP34_04735</name>
</gene>